<dbReference type="PANTHER" id="PTHR22938:SF0">
    <property type="entry name" value="E3 UBIQUITIN-PROTEIN LIGASE ZNF598"/>
    <property type="match status" value="1"/>
</dbReference>
<evidence type="ECO:0000259" key="3">
    <source>
        <dbReference type="PROSITE" id="PS50089"/>
    </source>
</evidence>
<feature type="compositionally biased region" description="Basic and acidic residues" evidence="2">
    <location>
        <begin position="290"/>
        <end position="303"/>
    </location>
</feature>
<dbReference type="Pfam" id="PF23202">
    <property type="entry name" value="PAH_ZNF598"/>
    <property type="match status" value="2"/>
</dbReference>
<name>A0A5B8MXB9_9CHLO</name>
<dbReference type="InterPro" id="IPR013083">
    <property type="entry name" value="Znf_RING/FYVE/PHD"/>
</dbReference>
<dbReference type="InterPro" id="IPR001841">
    <property type="entry name" value="Znf_RING"/>
</dbReference>
<feature type="region of interest" description="Disordered" evidence="2">
    <location>
        <begin position="392"/>
        <end position="472"/>
    </location>
</feature>
<feature type="compositionally biased region" description="Low complexity" evidence="2">
    <location>
        <begin position="619"/>
        <end position="628"/>
    </location>
</feature>
<sequence length="799" mass="88100">MAGVEEVCLICAEPLDLVSVLPCGHSDVCALCTTRLRVIMEDKKCCACQKESDKVLITRNQGNFTSKFPFDVEMRIKQKTLFPLEACCQICYDDEDCRDDMDVKCALTCSVCYGKGVKLQFKTMKALKAHLKGSHGLFMCDVCLGGRQVFVNEQVLYTRSELTRHYKRGDAAGVMADAGFKGHPTCQFCKKHFYSDQELYSHMQTQHMQCFLCKKARPNDYVYYKNLKELTDHFVSNHHFCTHEDCKDKHPEERVFNTKEEFHVHYVQNHGESLSKAQKKQALQINFDYPSRREEAPQRRGRDSSSSSSRNNSSRAGREEPSYHQPSYPSLSQASRAQQRQEDFPRMQESAADVFAGMDSHETHWRRAAGGSHGSVGSGGGIHRGEHQLTQEDYPALPGMSKSAKKRAKAKAKAHAAVTRNQSQSSSWGQSTSSAPSAGPSAPSSSPSPAAAAPSARVRALQSNPSQDEKDRNRLLMQTLRRELDSIVFNAFRQESANFLNGDMTPARYYKHIKALGLVHHARELAQLCPDGEKRKELVTLIEGDAAVSEPPKPRIDQREENEKFVNLASLLRKSKPSSSTPAAAGAPAANEGNFPSLGGGPSPASANSFSALGEENRAAPPTTGRARPAPERKAKSAPQKEEIRENKVLMDQLRKQLSPKEFTGFRTESMNFLRGVSTAEEYYNMIVSTGLTDFVDSLAGLCPDRLKRDALLSQHKTALLAAMQYGAPAAAASNSFADEGVQPKAKGKKKKKKKFEKVRLGDVNWDELGGGGSSGGGSSSRRVNPNNDWSIGAGNSLF</sequence>
<protein>
    <recommendedName>
        <fullName evidence="3">RING-type domain-containing protein</fullName>
    </recommendedName>
</protein>
<feature type="compositionally biased region" description="Basic residues" evidence="2">
    <location>
        <begin position="403"/>
        <end position="414"/>
    </location>
</feature>
<feature type="region of interest" description="Disordered" evidence="2">
    <location>
        <begin position="288"/>
        <end position="348"/>
    </location>
</feature>
<dbReference type="Proteomes" id="UP000316726">
    <property type="component" value="Chromosome 16"/>
</dbReference>
<feature type="compositionally biased region" description="Low complexity" evidence="2">
    <location>
        <begin position="304"/>
        <end position="315"/>
    </location>
</feature>
<feature type="region of interest" description="Disordered" evidence="2">
    <location>
        <begin position="735"/>
        <end position="799"/>
    </location>
</feature>
<dbReference type="PROSITE" id="PS00028">
    <property type="entry name" value="ZINC_FINGER_C2H2_1"/>
    <property type="match status" value="1"/>
</dbReference>
<dbReference type="GO" id="GO:0072344">
    <property type="term" value="P:rescue of stalled ribosome"/>
    <property type="evidence" value="ECO:0007669"/>
    <property type="project" value="InterPro"/>
</dbReference>
<dbReference type="EMBL" id="CP031049">
    <property type="protein sequence ID" value="QDZ25213.1"/>
    <property type="molecule type" value="Genomic_DNA"/>
</dbReference>
<evidence type="ECO:0000256" key="1">
    <source>
        <dbReference type="PROSITE-ProRule" id="PRU00175"/>
    </source>
</evidence>
<dbReference type="GO" id="GO:0061630">
    <property type="term" value="F:ubiquitin protein ligase activity"/>
    <property type="evidence" value="ECO:0007669"/>
    <property type="project" value="InterPro"/>
</dbReference>
<dbReference type="Pfam" id="PF25447">
    <property type="entry name" value="RING_ZNF598"/>
    <property type="match status" value="1"/>
</dbReference>
<feature type="compositionally biased region" description="Low complexity" evidence="2">
    <location>
        <begin position="422"/>
        <end position="456"/>
    </location>
</feature>
<feature type="compositionally biased region" description="Gly residues" evidence="2">
    <location>
        <begin position="769"/>
        <end position="779"/>
    </location>
</feature>
<feature type="compositionally biased region" description="Basic and acidic residues" evidence="2">
    <location>
        <begin position="629"/>
        <end position="648"/>
    </location>
</feature>
<dbReference type="PANTHER" id="PTHR22938">
    <property type="entry name" value="ZINC FINGER PROTEIN 598"/>
    <property type="match status" value="1"/>
</dbReference>
<dbReference type="GO" id="GO:0016567">
    <property type="term" value="P:protein ubiquitination"/>
    <property type="evidence" value="ECO:0007669"/>
    <property type="project" value="TreeGrafter"/>
</dbReference>
<keyword evidence="1" id="KW-0479">Metal-binding</keyword>
<dbReference type="GO" id="GO:0008270">
    <property type="term" value="F:zinc ion binding"/>
    <property type="evidence" value="ECO:0007669"/>
    <property type="project" value="UniProtKB-KW"/>
</dbReference>
<evidence type="ECO:0000256" key="2">
    <source>
        <dbReference type="SAM" id="MobiDB-lite"/>
    </source>
</evidence>
<dbReference type="OrthoDB" id="3838338at2759"/>
<dbReference type="GO" id="GO:0043022">
    <property type="term" value="F:ribosome binding"/>
    <property type="evidence" value="ECO:0007669"/>
    <property type="project" value="TreeGrafter"/>
</dbReference>
<dbReference type="InterPro" id="IPR057634">
    <property type="entry name" value="PAH_ZNF598/HEL2"/>
</dbReference>
<proteinExistence type="predicted"/>
<keyword evidence="1" id="KW-0862">Zinc</keyword>
<dbReference type="InterPro" id="IPR044288">
    <property type="entry name" value="ZNF598/HEL2"/>
</dbReference>
<dbReference type="SMART" id="SM00355">
    <property type="entry name" value="ZnF_C2H2"/>
    <property type="match status" value="4"/>
</dbReference>
<dbReference type="InterPro" id="IPR013087">
    <property type="entry name" value="Znf_C2H2_type"/>
</dbReference>
<evidence type="ECO:0000313" key="5">
    <source>
        <dbReference type="Proteomes" id="UP000316726"/>
    </source>
</evidence>
<organism evidence="4 5">
    <name type="scientific">Chloropicon primus</name>
    <dbReference type="NCBI Taxonomy" id="1764295"/>
    <lineage>
        <taxon>Eukaryota</taxon>
        <taxon>Viridiplantae</taxon>
        <taxon>Chlorophyta</taxon>
        <taxon>Chloropicophyceae</taxon>
        <taxon>Chloropicales</taxon>
        <taxon>Chloropicaceae</taxon>
        <taxon>Chloropicon</taxon>
    </lineage>
</organism>
<feature type="region of interest" description="Disordered" evidence="2">
    <location>
        <begin position="367"/>
        <end position="386"/>
    </location>
</feature>
<keyword evidence="1" id="KW-0863">Zinc-finger</keyword>
<evidence type="ECO:0000313" key="4">
    <source>
        <dbReference type="EMBL" id="QDZ25213.1"/>
    </source>
</evidence>
<dbReference type="AlphaFoldDB" id="A0A5B8MXB9"/>
<reference evidence="4 5" key="1">
    <citation type="submission" date="2018-07" db="EMBL/GenBank/DDBJ databases">
        <title>The complete nuclear genome of the prasinophyte Chloropicon primus (CCMP1205).</title>
        <authorList>
            <person name="Pombert J.-F."/>
            <person name="Otis C."/>
            <person name="Turmel M."/>
            <person name="Lemieux C."/>
        </authorList>
    </citation>
    <scope>NUCLEOTIDE SEQUENCE [LARGE SCALE GENOMIC DNA]</scope>
    <source>
        <strain evidence="4 5">CCMP1205</strain>
    </source>
</reference>
<feature type="region of interest" description="Disordered" evidence="2">
    <location>
        <begin position="573"/>
        <end position="648"/>
    </location>
</feature>
<dbReference type="Gene3D" id="3.30.40.10">
    <property type="entry name" value="Zinc/RING finger domain, C3HC4 (zinc finger)"/>
    <property type="match status" value="1"/>
</dbReference>
<feature type="compositionally biased region" description="Gly residues" evidence="2">
    <location>
        <begin position="371"/>
        <end position="382"/>
    </location>
</feature>
<feature type="compositionally biased region" description="Low complexity" evidence="2">
    <location>
        <begin position="577"/>
        <end position="590"/>
    </location>
</feature>
<accession>A0A5B8MXB9</accession>
<feature type="compositionally biased region" description="Basic residues" evidence="2">
    <location>
        <begin position="746"/>
        <end position="757"/>
    </location>
</feature>
<dbReference type="PROSITE" id="PS50089">
    <property type="entry name" value="ZF_RING_2"/>
    <property type="match status" value="1"/>
</dbReference>
<dbReference type="STRING" id="1764295.A0A5B8MXB9"/>
<keyword evidence="5" id="KW-1185">Reference proteome</keyword>
<feature type="domain" description="RING-type" evidence="3">
    <location>
        <begin position="8"/>
        <end position="49"/>
    </location>
</feature>
<gene>
    <name evidence="4" type="ORF">A3770_16p77310</name>
</gene>